<evidence type="ECO:0000313" key="2">
    <source>
        <dbReference type="Proteomes" id="UP000585609"/>
    </source>
</evidence>
<dbReference type="AlphaFoldDB" id="A0A6V8NUQ8"/>
<sequence>MTFVQDTTLAISKISKKETEAYAKMSNIWDRDYNPPILLDGGKKFSNHISWLYKMFQNIGKYYIIKVISGEP</sequence>
<dbReference type="Proteomes" id="UP000585609">
    <property type="component" value="Unassembled WGS sequence"/>
</dbReference>
<proteinExistence type="predicted"/>
<reference evidence="1 2" key="1">
    <citation type="journal article" date="2020" name="Front. Microbiol.">
        <title>Single-cell genomics of novel Actinobacteria with the Wood-Ljungdahl pathway discovered in a serpentinizing system.</title>
        <authorList>
            <person name="Merino N."/>
            <person name="Kawai M."/>
            <person name="Boyd E.S."/>
            <person name="Colman D.R."/>
            <person name="McGlynn S.E."/>
            <person name="Nealson K.H."/>
            <person name="Kurokawa K."/>
            <person name="Hongoh Y."/>
        </authorList>
    </citation>
    <scope>NUCLEOTIDE SEQUENCE [LARGE SCALE GENOMIC DNA]</scope>
    <source>
        <strain evidence="1 2">S09_30</strain>
    </source>
</reference>
<comment type="caution">
    <text evidence="1">The sequence shown here is derived from an EMBL/GenBank/DDBJ whole genome shotgun (WGS) entry which is preliminary data.</text>
</comment>
<accession>A0A6V8NUQ8</accession>
<name>A0A6V8NUQ8_9ACTN</name>
<evidence type="ECO:0000313" key="1">
    <source>
        <dbReference type="EMBL" id="GFP23170.1"/>
    </source>
</evidence>
<protein>
    <submittedName>
        <fullName evidence="1">Uncharacterized protein</fullName>
    </submittedName>
</protein>
<organism evidence="1 2">
    <name type="scientific">Candidatus Hakubella thermalkaliphila</name>
    <dbReference type="NCBI Taxonomy" id="2754717"/>
    <lineage>
        <taxon>Bacteria</taxon>
        <taxon>Bacillati</taxon>
        <taxon>Actinomycetota</taxon>
        <taxon>Actinomycetota incertae sedis</taxon>
        <taxon>Candidatus Hakubellales</taxon>
        <taxon>Candidatus Hakubellaceae</taxon>
        <taxon>Candidatus Hakubella</taxon>
    </lineage>
</organism>
<gene>
    <name evidence="1" type="ORF">HKBW3S09_00637</name>
</gene>
<dbReference type="EMBL" id="BLRW01000062">
    <property type="protein sequence ID" value="GFP23170.1"/>
    <property type="molecule type" value="Genomic_DNA"/>
</dbReference>